<evidence type="ECO:0000313" key="2">
    <source>
        <dbReference type="Proteomes" id="UP000317410"/>
    </source>
</evidence>
<comment type="caution">
    <text evidence="1">The sequence shown here is derived from an EMBL/GenBank/DDBJ whole genome shotgun (WGS) entry which is preliminary data.</text>
</comment>
<sequence length="141" mass="17043">MSDPRYVPRDFLIEPRDFGRSPSPRWQRAEDDWTLEKRAQLDASISQHQISYGVRERYMQKPRMTKITDLAVELEVEYYRLQKMLSGQIVMQMVDLARLRLLIGPRLDYWMMRGENAEYIRAQERELHRKKMSRAPRWSPV</sequence>
<gene>
    <name evidence="1" type="ORF">MLI01_03350</name>
</gene>
<dbReference type="Proteomes" id="UP000317410">
    <property type="component" value="Unassembled WGS sequence"/>
</dbReference>
<dbReference type="AlphaFoldDB" id="A0A4Y4B4N8"/>
<organism evidence="1 2">
    <name type="scientific">Microbacterium maritypicum</name>
    <name type="common">Microbacterium liquefaciens</name>
    <dbReference type="NCBI Taxonomy" id="33918"/>
    <lineage>
        <taxon>Bacteria</taxon>
        <taxon>Bacillati</taxon>
        <taxon>Actinomycetota</taxon>
        <taxon>Actinomycetes</taxon>
        <taxon>Micrococcales</taxon>
        <taxon>Microbacteriaceae</taxon>
        <taxon>Microbacterium</taxon>
    </lineage>
</organism>
<evidence type="ECO:0000313" key="1">
    <source>
        <dbReference type="EMBL" id="GEC74190.1"/>
    </source>
</evidence>
<name>A0A4Y4B4N8_MICMQ</name>
<accession>A0A4Y4B4N8</accession>
<protein>
    <submittedName>
        <fullName evidence="1">Uncharacterized protein</fullName>
    </submittedName>
</protein>
<proteinExistence type="predicted"/>
<dbReference type="EMBL" id="BJNQ01000001">
    <property type="protein sequence ID" value="GEC74190.1"/>
    <property type="molecule type" value="Genomic_DNA"/>
</dbReference>
<reference evidence="1 2" key="1">
    <citation type="submission" date="2019-06" db="EMBL/GenBank/DDBJ databases">
        <title>Whole genome shotgun sequence of Microbacterium liquefaciens NBRC 15037.</title>
        <authorList>
            <person name="Hosoyama A."/>
            <person name="Uohara A."/>
            <person name="Ohji S."/>
            <person name="Ichikawa N."/>
        </authorList>
    </citation>
    <scope>NUCLEOTIDE SEQUENCE [LARGE SCALE GENOMIC DNA]</scope>
    <source>
        <strain evidence="1 2">NBRC 15037</strain>
    </source>
</reference>